<organism evidence="6 7">
    <name type="scientific">Tepidiforma bonchosmolovskayae</name>
    <dbReference type="NCBI Taxonomy" id="2601677"/>
    <lineage>
        <taxon>Bacteria</taxon>
        <taxon>Bacillati</taxon>
        <taxon>Chloroflexota</taxon>
        <taxon>Tepidiformia</taxon>
        <taxon>Tepidiformales</taxon>
        <taxon>Tepidiformaceae</taxon>
        <taxon>Tepidiforma</taxon>
    </lineage>
</organism>
<evidence type="ECO:0000313" key="6">
    <source>
        <dbReference type="EMBL" id="QFG03956.1"/>
    </source>
</evidence>
<dbReference type="SMART" id="SM00487">
    <property type="entry name" value="DEXDc"/>
    <property type="match status" value="1"/>
</dbReference>
<dbReference type="SUPFAM" id="SSF52980">
    <property type="entry name" value="Restriction endonuclease-like"/>
    <property type="match status" value="1"/>
</dbReference>
<dbReference type="Proteomes" id="UP000326331">
    <property type="component" value="Chromosome"/>
</dbReference>
<dbReference type="CDD" id="cd17923">
    <property type="entry name" value="DEXHc_Hrq1-like"/>
    <property type="match status" value="1"/>
</dbReference>
<keyword evidence="6" id="KW-0378">Hydrolase</keyword>
<dbReference type="InterPro" id="IPR027417">
    <property type="entry name" value="P-loop_NTPase"/>
</dbReference>
<dbReference type="PROSITE" id="PS51194">
    <property type="entry name" value="HELICASE_CTER"/>
    <property type="match status" value="1"/>
</dbReference>
<dbReference type="InterPro" id="IPR014001">
    <property type="entry name" value="Helicase_ATP-bd"/>
</dbReference>
<dbReference type="PANTHER" id="PTHR47962">
    <property type="entry name" value="ATP-DEPENDENT HELICASE LHR-RELATED-RELATED"/>
    <property type="match status" value="1"/>
</dbReference>
<feature type="coiled-coil region" evidence="3">
    <location>
        <begin position="1183"/>
        <end position="1210"/>
    </location>
</feature>
<gene>
    <name evidence="6" type="ORF">Tbon_11890</name>
</gene>
<reference evidence="6 7" key="1">
    <citation type="submission" date="2019-10" db="EMBL/GenBank/DDBJ databases">
        <title>Thermopilla bonchosmolovskayae gen. nov., sp. nov., a moderately thermophilic Chloroflexi bacterium from a Chukotka hot spring (Arctic, Russia), representing a novel classis Thermopillaia, which include previously uncultivated lineage OLB14.</title>
        <authorList>
            <person name="Kochetkova T.V."/>
            <person name="Zayulina K.S."/>
            <person name="Zhigarkov V.S."/>
            <person name="Minaev N.V."/>
            <person name="Novikov A."/>
            <person name="Toshchakov S.V."/>
            <person name="Elcheninov A.G."/>
            <person name="Kublanov I.V."/>
        </authorList>
    </citation>
    <scope>NUCLEOTIDE SEQUENCE [LARGE SCALE GENOMIC DNA]</scope>
    <source>
        <strain evidence="6 7">3753O</strain>
    </source>
</reference>
<dbReference type="PROSITE" id="PS51192">
    <property type="entry name" value="HELICASE_ATP_BIND_1"/>
    <property type="match status" value="1"/>
</dbReference>
<keyword evidence="6" id="KW-0347">Helicase</keyword>
<dbReference type="Gene3D" id="3.40.50.300">
    <property type="entry name" value="P-loop containing nucleotide triphosphate hydrolases"/>
    <property type="match status" value="2"/>
</dbReference>
<dbReference type="Gene3D" id="3.40.960.10">
    <property type="entry name" value="VSR Endonuclease"/>
    <property type="match status" value="1"/>
</dbReference>
<feature type="domain" description="Helicase C-terminal" evidence="5">
    <location>
        <begin position="915"/>
        <end position="1067"/>
    </location>
</feature>
<dbReference type="InterPro" id="IPR011335">
    <property type="entry name" value="Restrct_endonuc-II-like"/>
</dbReference>
<dbReference type="Pfam" id="PF00270">
    <property type="entry name" value="DEAD"/>
    <property type="match status" value="1"/>
</dbReference>
<accession>A0ABX6C461</accession>
<keyword evidence="3" id="KW-0175">Coiled coil</keyword>
<evidence type="ECO:0000259" key="4">
    <source>
        <dbReference type="PROSITE" id="PS51192"/>
    </source>
</evidence>
<dbReference type="InterPro" id="IPR001650">
    <property type="entry name" value="Helicase_C-like"/>
</dbReference>
<dbReference type="EMBL" id="CP042829">
    <property type="protein sequence ID" value="QFG03956.1"/>
    <property type="molecule type" value="Genomic_DNA"/>
</dbReference>
<dbReference type="SMART" id="SM00490">
    <property type="entry name" value="HELICc"/>
    <property type="match status" value="1"/>
</dbReference>
<evidence type="ECO:0000256" key="2">
    <source>
        <dbReference type="ARBA" id="ARBA00022840"/>
    </source>
</evidence>
<proteinExistence type="predicted"/>
<dbReference type="Pfam" id="PF09369">
    <property type="entry name" value="MZB"/>
    <property type="match status" value="1"/>
</dbReference>
<evidence type="ECO:0000256" key="1">
    <source>
        <dbReference type="ARBA" id="ARBA00022741"/>
    </source>
</evidence>
<evidence type="ECO:0000256" key="3">
    <source>
        <dbReference type="SAM" id="Coils"/>
    </source>
</evidence>
<dbReference type="GO" id="GO:0004386">
    <property type="term" value="F:helicase activity"/>
    <property type="evidence" value="ECO:0007669"/>
    <property type="project" value="UniProtKB-KW"/>
</dbReference>
<dbReference type="InterPro" id="IPR052511">
    <property type="entry name" value="ATP-dep_Helicase"/>
</dbReference>
<protein>
    <submittedName>
        <fullName evidence="6">DEAD/DEAH box helicase</fullName>
    </submittedName>
</protein>
<dbReference type="Pfam" id="PF00271">
    <property type="entry name" value="Helicase_C"/>
    <property type="match status" value="1"/>
</dbReference>
<keyword evidence="7" id="KW-1185">Reference proteome</keyword>
<dbReference type="SUPFAM" id="SSF52540">
    <property type="entry name" value="P-loop containing nucleoside triphosphate hydrolases"/>
    <property type="match status" value="2"/>
</dbReference>
<dbReference type="PANTHER" id="PTHR47962:SF5">
    <property type="entry name" value="ATP-DEPENDENT HELICASE LHR-RELATED"/>
    <property type="match status" value="1"/>
</dbReference>
<dbReference type="InterPro" id="IPR011545">
    <property type="entry name" value="DEAD/DEAH_box_helicase_dom"/>
</dbReference>
<dbReference type="RefSeq" id="WP_158067902.1">
    <property type="nucleotide sequence ID" value="NZ_CP042829.1"/>
</dbReference>
<keyword evidence="2" id="KW-0067">ATP-binding</keyword>
<sequence>MDVFALRNSLVSEYRDFVESFLTIRDSRIREFVDQALSDGLLWPEALVQLNPGFKTPADVDTLVERGLLHEECRRIFRKDKSEGNPLGRPLKLYQHQIEAIEVAGRGESYVLTSGTGSGKSLAYLIPIVDAILREGPGRGIRAIIVYPMNALANSQAGELHKFLELGFPGGQGPVRYKRYTGQESDEERQEIVANPPDILLTNYVMLELILTRPFERPLVQAARGLRFLVLDELHTYRGRQGADVAMLVRRVREACEARQLQCIGTSATLAGADDVLQQRERVAEVAQLLFGTTVRPESVILETLQRVTEQRDIIDQTFIVELREAVESGSVPASAEELRRNALACWVEEKLGIEQKGPYLRRARPRAIRGSGGLAAELAELTGLEPERCAEAIEAILSAGFRVLNPETGQPMFAFRLHQFFTRGDTVYASLEPPESRYLTLREQQYVPGDRSRLLFPLAFCRECGQEYYSVAEANNGANGNVSSTPGEVHPNQFEPRDPRVGAEGAAYLYFPDPDEAADAYLDRIPDSWRDPSSENVLKSKRGKLPRTFRVGTDGRFSPDGHEVLVVPSPIPFCLRCGVSYEGKERQDYARLATIGEGGRASATTILVAEALRRLKDGAGLPQEARKVLSFTDNRQDASLQAGHFNDFVQVGLLRSALHRAVSQAGPEGLRYDELTQAVFKALSLPFEQYARDPEQRFAAREETAQALRDVLGYRLYRDLERGWRLTAPNLEQCGLLRFRYLSLDELCSSEEHWRDLHPALAGATPAQREEISRTLLDLLRRELAISVNYLESGYQERIKQRSDSRLAAPWALDEDEKLKSASVAYPGPRRNGDDRDWRHVFISSRSLFGQYLKRVNLFSGLRPPNQKEVEEVIANLFQVLRIGGLVEVIDNRDEAAPGYQLSAAAMIWLAGDGTRPIHDPLRVTLANETARGANRYFVDLYQQIADTMVGFRAGEHTAQVQSGVREYREKAFREGRLPVLFCSPTMELGVDIAELNVVNLRNVPPTPANYAQRSGRAGRRGQPALVFTYCSATSSHDQYFFSHPVEMVAGQVLPPQLELANEDLLKAHVHAVWLAETGQDLGSSMADVLDVAGEAPTLELRASLGAALANPDARERAKARCSSILDTVPGLKEADWYHEGWLDEVLAKAHTSFDAACDRWRSLYRAALNTREEQNRIIGDASRTSQERDRAKRLRAEAESQLDLLRADTAGTRTYQSDFYSYRYFASEGFLPGYNFPRLPLSAFIPGRRGTKGQDDFLSRPRFLAIEEFGPRSIVYHEGARYVIHRVLLPPSRTLDGKLVTSSAKQCSECGYLHLIIDPPGPDLCERCNHLLDAPIDSLFRLENVSTIRRERITSDEEERVRVGYDVQTGIRFAEEAGATRARVAEVRKDAEKLATLTYSGAATLWRINLGWRRRKSSAGMGFWIDPERGTWQRREDESEEAEEQQDRPRQRVVPFVEDRRNALLFEPSTPRGDAFMASLAAALKRAIQVEFQLEESELAVEPLPRREKRNLLLFYEAAEGGAGVLRRLVTDPEAINRVARRALEICHFDPDDGTDLGKAPRAKENCEAACYDCLMSYTNQLDHKLLDRQCVRDFLLDLSGARCEPSPVDTPRHEHLQALLNLCQTDLERQWLRFVDELGLALPTMAQKYIAAANARPDFVYDDSLTAVFVDGPVHQYPDVAARDHQAERRLENAGWTVVRFNSNKEAWEGVLQQWPDVFGRISR</sequence>
<keyword evidence="1" id="KW-0547">Nucleotide-binding</keyword>
<name>A0ABX6C461_9CHLR</name>
<evidence type="ECO:0000259" key="5">
    <source>
        <dbReference type="PROSITE" id="PS51194"/>
    </source>
</evidence>
<dbReference type="InterPro" id="IPR018973">
    <property type="entry name" value="MZB"/>
</dbReference>
<evidence type="ECO:0000313" key="7">
    <source>
        <dbReference type="Proteomes" id="UP000326331"/>
    </source>
</evidence>
<feature type="domain" description="Helicase ATP-binding" evidence="4">
    <location>
        <begin position="101"/>
        <end position="288"/>
    </location>
</feature>